<sequence>MSTTDLDVATSRAAAAMDPAREEKDARTLSLFREAADADGAEGDRIRERIVLDHLGLAEAMARRVSRGGGAGGDWADLRQVAYVGLVKAARRFAPERGDSFAAFAVPTITGDLAVGRVAPELLR</sequence>
<accession>A0A9X2IT22</accession>
<evidence type="ECO:0000259" key="2">
    <source>
        <dbReference type="Pfam" id="PF04542"/>
    </source>
</evidence>
<dbReference type="Proteomes" id="UP001155240">
    <property type="component" value="Unassembled WGS sequence"/>
</dbReference>
<dbReference type="GO" id="GO:0003700">
    <property type="term" value="F:DNA-binding transcription factor activity"/>
    <property type="evidence" value="ECO:0007669"/>
    <property type="project" value="InterPro"/>
</dbReference>
<feature type="domain" description="RNA polymerase sigma-70 region 2" evidence="2">
    <location>
        <begin position="51"/>
        <end position="111"/>
    </location>
</feature>
<dbReference type="Gene3D" id="1.20.120.1810">
    <property type="match status" value="1"/>
</dbReference>
<gene>
    <name evidence="3" type="ORF">NB037_16820</name>
</gene>
<organism evidence="3 4">
    <name type="scientific">Rathayibacter rubneri</name>
    <dbReference type="NCBI Taxonomy" id="2950106"/>
    <lineage>
        <taxon>Bacteria</taxon>
        <taxon>Bacillati</taxon>
        <taxon>Actinomycetota</taxon>
        <taxon>Actinomycetes</taxon>
        <taxon>Micrococcales</taxon>
        <taxon>Microbacteriaceae</taxon>
        <taxon>Rathayibacter</taxon>
    </lineage>
</organism>
<dbReference type="GO" id="GO:0006352">
    <property type="term" value="P:DNA-templated transcription initiation"/>
    <property type="evidence" value="ECO:0007669"/>
    <property type="project" value="InterPro"/>
</dbReference>
<proteinExistence type="predicted"/>
<comment type="caution">
    <text evidence="3">The sequence shown here is derived from an EMBL/GenBank/DDBJ whole genome shotgun (WGS) entry which is preliminary data.</text>
</comment>
<reference evidence="3" key="1">
    <citation type="submission" date="2022-06" db="EMBL/GenBank/DDBJ databases">
        <title>Whole genome shotgun sequencing (WGS) of Rathayibacter sp. ZW T2_19, isolated from stored onions (Allium cepa).</title>
        <authorList>
            <person name="Stoll D.A."/>
            <person name="Huch M."/>
        </authorList>
    </citation>
    <scope>NUCLEOTIDE SEQUENCE</scope>
    <source>
        <strain evidence="3">ZW T2_19</strain>
    </source>
</reference>
<dbReference type="SUPFAM" id="SSF88946">
    <property type="entry name" value="Sigma2 domain of RNA polymerase sigma factors"/>
    <property type="match status" value="1"/>
</dbReference>
<evidence type="ECO:0000256" key="1">
    <source>
        <dbReference type="SAM" id="MobiDB-lite"/>
    </source>
</evidence>
<dbReference type="InterPro" id="IPR013325">
    <property type="entry name" value="RNA_pol_sigma_r2"/>
</dbReference>
<evidence type="ECO:0000313" key="4">
    <source>
        <dbReference type="Proteomes" id="UP001155240"/>
    </source>
</evidence>
<dbReference type="AlphaFoldDB" id="A0A9X2IT22"/>
<dbReference type="RefSeq" id="WP_279309049.1">
    <property type="nucleotide sequence ID" value="NZ_JAMRYM010000108.1"/>
</dbReference>
<keyword evidence="4" id="KW-1185">Reference proteome</keyword>
<name>A0A9X2IT22_9MICO</name>
<dbReference type="Pfam" id="PF04542">
    <property type="entry name" value="Sigma70_r2"/>
    <property type="match status" value="1"/>
</dbReference>
<protein>
    <recommendedName>
        <fullName evidence="2">RNA polymerase sigma-70 region 2 domain-containing protein</fullName>
    </recommendedName>
</protein>
<evidence type="ECO:0000313" key="3">
    <source>
        <dbReference type="EMBL" id="MCM6764080.1"/>
    </source>
</evidence>
<feature type="region of interest" description="Disordered" evidence="1">
    <location>
        <begin position="1"/>
        <end position="21"/>
    </location>
</feature>
<feature type="non-terminal residue" evidence="3">
    <location>
        <position position="124"/>
    </location>
</feature>
<dbReference type="InterPro" id="IPR007627">
    <property type="entry name" value="RNA_pol_sigma70_r2"/>
</dbReference>
<dbReference type="EMBL" id="JAMRYM010000108">
    <property type="protein sequence ID" value="MCM6764080.1"/>
    <property type="molecule type" value="Genomic_DNA"/>
</dbReference>